<evidence type="ECO:0000313" key="2">
    <source>
        <dbReference type="Proteomes" id="UP001162992"/>
    </source>
</evidence>
<sequence>MELSALVNLFPIDCVVSVHGAVAKTWKSSRNDFVADALDWNAPGKLSLVWQRHEQHWQTCSDYCSNYLTCAIQNTANWSLGYNEEKARKSSFELVTILQQSDHWSGSRTSIQFQKGATN</sequence>
<dbReference type="Proteomes" id="UP001162992">
    <property type="component" value="Chromosome 6"/>
</dbReference>
<proteinExistence type="predicted"/>
<comment type="caution">
    <text evidence="1">The sequence shown here is derived from an EMBL/GenBank/DDBJ whole genome shotgun (WGS) entry which is preliminary data.</text>
</comment>
<reference evidence="2" key="1">
    <citation type="journal article" date="2024" name="Proc. Natl. Acad. Sci. U.S.A.">
        <title>Extraordinary preservation of gene collinearity over three hundred million years revealed in homosporous lycophytes.</title>
        <authorList>
            <person name="Li C."/>
            <person name="Wickell D."/>
            <person name="Kuo L.Y."/>
            <person name="Chen X."/>
            <person name="Nie B."/>
            <person name="Liao X."/>
            <person name="Peng D."/>
            <person name="Ji J."/>
            <person name="Jenkins J."/>
            <person name="Williams M."/>
            <person name="Shu S."/>
            <person name="Plott C."/>
            <person name="Barry K."/>
            <person name="Rajasekar S."/>
            <person name="Grimwood J."/>
            <person name="Han X."/>
            <person name="Sun S."/>
            <person name="Hou Z."/>
            <person name="He W."/>
            <person name="Dai G."/>
            <person name="Sun C."/>
            <person name="Schmutz J."/>
            <person name="Leebens-Mack J.H."/>
            <person name="Li F.W."/>
            <person name="Wang L."/>
        </authorList>
    </citation>
    <scope>NUCLEOTIDE SEQUENCE [LARGE SCALE GENOMIC DNA]</scope>
    <source>
        <strain evidence="2">cv. PW_Plant_1</strain>
    </source>
</reference>
<name>A0ACC2DF90_DIPCM</name>
<evidence type="ECO:0000313" key="1">
    <source>
        <dbReference type="EMBL" id="KAJ7552945.1"/>
    </source>
</evidence>
<accession>A0ACC2DF90</accession>
<keyword evidence="2" id="KW-1185">Reference proteome</keyword>
<gene>
    <name evidence="1" type="ORF">O6H91_06G078000</name>
</gene>
<protein>
    <submittedName>
        <fullName evidence="1">Uncharacterized protein</fullName>
    </submittedName>
</protein>
<organism evidence="1 2">
    <name type="scientific">Diphasiastrum complanatum</name>
    <name type="common">Issler's clubmoss</name>
    <name type="synonym">Lycopodium complanatum</name>
    <dbReference type="NCBI Taxonomy" id="34168"/>
    <lineage>
        <taxon>Eukaryota</taxon>
        <taxon>Viridiplantae</taxon>
        <taxon>Streptophyta</taxon>
        <taxon>Embryophyta</taxon>
        <taxon>Tracheophyta</taxon>
        <taxon>Lycopodiopsida</taxon>
        <taxon>Lycopodiales</taxon>
        <taxon>Lycopodiaceae</taxon>
        <taxon>Lycopodioideae</taxon>
        <taxon>Diphasiastrum</taxon>
    </lineage>
</organism>
<dbReference type="EMBL" id="CM055097">
    <property type="protein sequence ID" value="KAJ7552945.1"/>
    <property type="molecule type" value="Genomic_DNA"/>
</dbReference>